<name>A0A067MT90_BOTB1</name>
<organism evidence="2 3">
    <name type="scientific">Botryobasidium botryosum (strain FD-172 SS1)</name>
    <dbReference type="NCBI Taxonomy" id="930990"/>
    <lineage>
        <taxon>Eukaryota</taxon>
        <taxon>Fungi</taxon>
        <taxon>Dikarya</taxon>
        <taxon>Basidiomycota</taxon>
        <taxon>Agaricomycotina</taxon>
        <taxon>Agaricomycetes</taxon>
        <taxon>Cantharellales</taxon>
        <taxon>Botryobasidiaceae</taxon>
        <taxon>Botryobasidium</taxon>
    </lineage>
</organism>
<dbReference type="Pfam" id="PF25459">
    <property type="entry name" value="AIM3_BBC1_C"/>
    <property type="match status" value="1"/>
</dbReference>
<dbReference type="EMBL" id="KL198034">
    <property type="protein sequence ID" value="KDQ15087.1"/>
    <property type="molecule type" value="Genomic_DNA"/>
</dbReference>
<evidence type="ECO:0000313" key="3">
    <source>
        <dbReference type="Proteomes" id="UP000027195"/>
    </source>
</evidence>
<evidence type="ECO:0000313" key="2">
    <source>
        <dbReference type="EMBL" id="KDQ15087.1"/>
    </source>
</evidence>
<dbReference type="InterPro" id="IPR057402">
    <property type="entry name" value="AIM3_BBC1_C"/>
</dbReference>
<sequence length="179" mass="19370">MAIWGKIGTEVIQSAITLVDQLKHRPPTAYPSSGAFVANVLSRVPSALPPQTQTHGGTTYGHLVFAQTGGMHAIMKISDIMPGDVVALHEARFKGRTGSLGLHSYTLEVGSAGDPLVAIVHEFEPKKGKIKVFQAATDGWFRQTVESTMYKLDDLKSGTVKVGLDFRLCVYSFLLTGHF</sequence>
<dbReference type="InParanoid" id="A0A067MT90"/>
<dbReference type="OrthoDB" id="207120at2759"/>
<dbReference type="HOGENOM" id="CLU_080462_1_0_1"/>
<feature type="domain" description="BBC1/AIM3 cysteine proteinase-fold" evidence="1">
    <location>
        <begin position="2"/>
        <end position="162"/>
    </location>
</feature>
<protein>
    <recommendedName>
        <fullName evidence="1">BBC1/AIM3 cysteine proteinase-fold domain-containing protein</fullName>
    </recommendedName>
</protein>
<dbReference type="STRING" id="930990.A0A067MT90"/>
<keyword evidence="3" id="KW-1185">Reference proteome</keyword>
<gene>
    <name evidence="2" type="ORF">BOTBODRAFT_109247</name>
</gene>
<proteinExistence type="predicted"/>
<reference evidence="3" key="1">
    <citation type="journal article" date="2014" name="Proc. Natl. Acad. Sci. U.S.A.">
        <title>Extensive sampling of basidiomycete genomes demonstrates inadequacy of the white-rot/brown-rot paradigm for wood decay fungi.</title>
        <authorList>
            <person name="Riley R."/>
            <person name="Salamov A.A."/>
            <person name="Brown D.W."/>
            <person name="Nagy L.G."/>
            <person name="Floudas D."/>
            <person name="Held B.W."/>
            <person name="Levasseur A."/>
            <person name="Lombard V."/>
            <person name="Morin E."/>
            <person name="Otillar R."/>
            <person name="Lindquist E.A."/>
            <person name="Sun H."/>
            <person name="LaButti K.M."/>
            <person name="Schmutz J."/>
            <person name="Jabbour D."/>
            <person name="Luo H."/>
            <person name="Baker S.E."/>
            <person name="Pisabarro A.G."/>
            <person name="Walton J.D."/>
            <person name="Blanchette R.A."/>
            <person name="Henrissat B."/>
            <person name="Martin F."/>
            <person name="Cullen D."/>
            <person name="Hibbett D.S."/>
            <person name="Grigoriev I.V."/>
        </authorList>
    </citation>
    <scope>NUCLEOTIDE SEQUENCE [LARGE SCALE GENOMIC DNA]</scope>
    <source>
        <strain evidence="3">FD-172 SS1</strain>
    </source>
</reference>
<dbReference type="AlphaFoldDB" id="A0A067MT90"/>
<accession>A0A067MT90</accession>
<evidence type="ECO:0000259" key="1">
    <source>
        <dbReference type="Pfam" id="PF25459"/>
    </source>
</evidence>
<dbReference type="Proteomes" id="UP000027195">
    <property type="component" value="Unassembled WGS sequence"/>
</dbReference>